<reference evidence="1" key="1">
    <citation type="submission" date="2020-10" db="EMBL/GenBank/DDBJ databases">
        <authorList>
            <person name="Gilroy R."/>
        </authorList>
    </citation>
    <scope>NUCLEOTIDE SEQUENCE</scope>
    <source>
        <strain evidence="1">USAMLcec3-3695</strain>
    </source>
</reference>
<name>A0A9D1MD59_9FIRM</name>
<gene>
    <name evidence="1" type="ORF">IAA61_10375</name>
</gene>
<protein>
    <submittedName>
        <fullName evidence="1">Uncharacterized protein</fullName>
    </submittedName>
</protein>
<dbReference type="AlphaFoldDB" id="A0A9D1MD59"/>
<accession>A0A9D1MD59</accession>
<reference evidence="1" key="2">
    <citation type="journal article" date="2021" name="PeerJ">
        <title>Extensive microbial diversity within the chicken gut microbiome revealed by metagenomics and culture.</title>
        <authorList>
            <person name="Gilroy R."/>
            <person name="Ravi A."/>
            <person name="Getino M."/>
            <person name="Pursley I."/>
            <person name="Horton D.L."/>
            <person name="Alikhan N.F."/>
            <person name="Baker D."/>
            <person name="Gharbi K."/>
            <person name="Hall N."/>
            <person name="Watson M."/>
            <person name="Adriaenssens E.M."/>
            <person name="Foster-Nyarko E."/>
            <person name="Jarju S."/>
            <person name="Secka A."/>
            <person name="Antonio M."/>
            <person name="Oren A."/>
            <person name="Chaudhuri R.R."/>
            <person name="La Ragione R."/>
            <person name="Hildebrand F."/>
            <person name="Pallen M.J."/>
        </authorList>
    </citation>
    <scope>NUCLEOTIDE SEQUENCE</scope>
    <source>
        <strain evidence="1">USAMLcec3-3695</strain>
    </source>
</reference>
<evidence type="ECO:0000313" key="1">
    <source>
        <dbReference type="EMBL" id="HIU58195.1"/>
    </source>
</evidence>
<evidence type="ECO:0000313" key="2">
    <source>
        <dbReference type="Proteomes" id="UP000824109"/>
    </source>
</evidence>
<dbReference type="EMBL" id="DVNB01000105">
    <property type="protein sequence ID" value="HIU58195.1"/>
    <property type="molecule type" value="Genomic_DNA"/>
</dbReference>
<proteinExistence type="predicted"/>
<organism evidence="1 2">
    <name type="scientific">Candidatus Ornithomonoglobus merdipullorum</name>
    <dbReference type="NCBI Taxonomy" id="2840895"/>
    <lineage>
        <taxon>Bacteria</taxon>
        <taxon>Bacillati</taxon>
        <taxon>Bacillota</taxon>
        <taxon>Clostridia</taxon>
        <taxon>Candidatus Ornithomonoglobus</taxon>
    </lineage>
</organism>
<comment type="caution">
    <text evidence="1">The sequence shown here is derived from an EMBL/GenBank/DDBJ whole genome shotgun (WGS) entry which is preliminary data.</text>
</comment>
<sequence>MKFDYRMGTEATFFDWEQEGCDKAKAILNALEKSSDDGHEDKASEKTSE</sequence>
<dbReference type="Proteomes" id="UP000824109">
    <property type="component" value="Unassembled WGS sequence"/>
</dbReference>